<dbReference type="EMBL" id="GBRH01164509">
    <property type="protein sequence ID" value="JAE33387.1"/>
    <property type="molecule type" value="Transcribed_RNA"/>
</dbReference>
<accession>A0A0A9H9F9</accession>
<evidence type="ECO:0000313" key="1">
    <source>
        <dbReference type="EMBL" id="JAE33387.1"/>
    </source>
</evidence>
<reference evidence="1" key="2">
    <citation type="journal article" date="2015" name="Data Brief">
        <title>Shoot transcriptome of the giant reed, Arundo donax.</title>
        <authorList>
            <person name="Barrero R.A."/>
            <person name="Guerrero F.D."/>
            <person name="Moolhuijzen P."/>
            <person name="Goolsby J.A."/>
            <person name="Tidwell J."/>
            <person name="Bellgard S.E."/>
            <person name="Bellgard M.I."/>
        </authorList>
    </citation>
    <scope>NUCLEOTIDE SEQUENCE</scope>
    <source>
        <tissue evidence="1">Shoot tissue taken approximately 20 cm above the soil surface</tissue>
    </source>
</reference>
<reference evidence="1" key="1">
    <citation type="submission" date="2014-09" db="EMBL/GenBank/DDBJ databases">
        <authorList>
            <person name="Magalhaes I.L.F."/>
            <person name="Oliveira U."/>
            <person name="Santos F.R."/>
            <person name="Vidigal T.H.D.A."/>
            <person name="Brescovit A.D."/>
            <person name="Santos A.J."/>
        </authorList>
    </citation>
    <scope>NUCLEOTIDE SEQUENCE</scope>
    <source>
        <tissue evidence="1">Shoot tissue taken approximately 20 cm above the soil surface</tissue>
    </source>
</reference>
<sequence>MKIATYIRKVASE</sequence>
<protein>
    <submittedName>
        <fullName evidence="1">Uncharacterized protein</fullName>
    </submittedName>
</protein>
<proteinExistence type="predicted"/>
<organism evidence="1">
    <name type="scientific">Arundo donax</name>
    <name type="common">Giant reed</name>
    <name type="synonym">Donax arundinaceus</name>
    <dbReference type="NCBI Taxonomy" id="35708"/>
    <lineage>
        <taxon>Eukaryota</taxon>
        <taxon>Viridiplantae</taxon>
        <taxon>Streptophyta</taxon>
        <taxon>Embryophyta</taxon>
        <taxon>Tracheophyta</taxon>
        <taxon>Spermatophyta</taxon>
        <taxon>Magnoliopsida</taxon>
        <taxon>Liliopsida</taxon>
        <taxon>Poales</taxon>
        <taxon>Poaceae</taxon>
        <taxon>PACMAD clade</taxon>
        <taxon>Arundinoideae</taxon>
        <taxon>Arundineae</taxon>
        <taxon>Arundo</taxon>
    </lineage>
</organism>
<name>A0A0A9H9F9_ARUDO</name>